<feature type="transmembrane region" description="Helical" evidence="6">
    <location>
        <begin position="263"/>
        <end position="294"/>
    </location>
</feature>
<dbReference type="GeneID" id="764039"/>
<name>A0A7M7LIQ0_STRPU</name>
<dbReference type="SMART" id="SM01381">
    <property type="entry name" value="7TM_GPCR_Srsx"/>
    <property type="match status" value="1"/>
</dbReference>
<feature type="transmembrane region" description="Helical" evidence="6">
    <location>
        <begin position="107"/>
        <end position="131"/>
    </location>
</feature>
<feature type="region of interest" description="Disordered" evidence="5">
    <location>
        <begin position="49"/>
        <end position="83"/>
    </location>
</feature>
<dbReference type="PRINTS" id="PR00237">
    <property type="entry name" value="GPCRRHODOPSN"/>
</dbReference>
<feature type="transmembrane region" description="Helical" evidence="6">
    <location>
        <begin position="366"/>
        <end position="384"/>
    </location>
</feature>
<dbReference type="Proteomes" id="UP000007110">
    <property type="component" value="Unassembled WGS sequence"/>
</dbReference>
<dbReference type="PANTHER" id="PTHR45698:SF1">
    <property type="entry name" value="TRACE AMINE-ASSOCIATED RECEPTOR 13C-LIKE"/>
    <property type="match status" value="1"/>
</dbReference>
<dbReference type="AlphaFoldDB" id="A0A7M7LIQ0"/>
<feature type="domain" description="G-protein coupled receptors family 1 profile" evidence="7">
    <location>
        <begin position="122"/>
        <end position="382"/>
    </location>
</feature>
<sequence>MPVTMRASIHNSSAAQEITNDGVRKDGVTSSLLSSTALPHMTWSTNGFTSYSDKSPSNQESNATDSVESSGSGSTNMPSYENVSTESSFTERVELIQWSWGTVTWSWWSSLTLMSSILGVLGNLIVIVVIWQRRMMSRSTDTLISSLAVADFCTSIFILPLPTAVTIPSSILGELYCRFIFTSYFFWLSVGSSIYTLTLISLERLIAVKYPIEFSRFASRRHTSLAVVTVWAAVMIIDLFLILTCSVDGTRHTCVVRFNSSAGQYTVGILIFMVYFVVPTTIMLLAQAVTAYILHKNSKRFRGGNDRKDRSNPSYNLLIAKNRVLKMLFMVVMLFIICWGPNNIAYFLYNVGVISPGYLYGDTNHILTLLAFYNSCLNPIVYTVRHPKFRAAIRGLFTGSEPEKDALFEYKTESKAPSQTKEYEPKI</sequence>
<reference evidence="8" key="2">
    <citation type="submission" date="2021-01" db="UniProtKB">
        <authorList>
            <consortium name="EnsemblMetazoa"/>
        </authorList>
    </citation>
    <scope>IDENTIFICATION</scope>
</reference>
<keyword evidence="4 6" id="KW-0472">Membrane</keyword>
<evidence type="ECO:0000256" key="6">
    <source>
        <dbReference type="SAM" id="Phobius"/>
    </source>
</evidence>
<evidence type="ECO:0000256" key="4">
    <source>
        <dbReference type="ARBA" id="ARBA00023136"/>
    </source>
</evidence>
<dbReference type="InParanoid" id="A0A7M7LIQ0"/>
<feature type="transmembrane region" description="Helical" evidence="6">
    <location>
        <begin position="143"/>
        <end position="164"/>
    </location>
</feature>
<dbReference type="InterPro" id="IPR017452">
    <property type="entry name" value="GPCR_Rhodpsn_7TM"/>
</dbReference>
<keyword evidence="9" id="KW-1185">Reference proteome</keyword>
<dbReference type="PROSITE" id="PS50262">
    <property type="entry name" value="G_PROTEIN_RECEP_F1_2"/>
    <property type="match status" value="1"/>
</dbReference>
<reference evidence="9" key="1">
    <citation type="submission" date="2015-02" db="EMBL/GenBank/DDBJ databases">
        <title>Genome sequencing for Strongylocentrotus purpuratus.</title>
        <authorList>
            <person name="Murali S."/>
            <person name="Liu Y."/>
            <person name="Vee V."/>
            <person name="English A."/>
            <person name="Wang M."/>
            <person name="Skinner E."/>
            <person name="Han Y."/>
            <person name="Muzny D.M."/>
            <person name="Worley K.C."/>
            <person name="Gibbs R.A."/>
        </authorList>
    </citation>
    <scope>NUCLEOTIDE SEQUENCE</scope>
</reference>
<dbReference type="GO" id="GO:0016020">
    <property type="term" value="C:membrane"/>
    <property type="evidence" value="ECO:0007669"/>
    <property type="project" value="UniProtKB-SubCell"/>
</dbReference>
<feature type="transmembrane region" description="Helical" evidence="6">
    <location>
        <begin position="223"/>
        <end position="243"/>
    </location>
</feature>
<evidence type="ECO:0000256" key="2">
    <source>
        <dbReference type="ARBA" id="ARBA00022692"/>
    </source>
</evidence>
<dbReference type="Gene3D" id="1.20.1070.10">
    <property type="entry name" value="Rhodopsin 7-helix transmembrane proteins"/>
    <property type="match status" value="1"/>
</dbReference>
<evidence type="ECO:0000256" key="1">
    <source>
        <dbReference type="ARBA" id="ARBA00004370"/>
    </source>
</evidence>
<feature type="compositionally biased region" description="Polar residues" evidence="5">
    <location>
        <begin position="9"/>
        <end position="19"/>
    </location>
</feature>
<dbReference type="InterPro" id="IPR000276">
    <property type="entry name" value="GPCR_Rhodpsn"/>
</dbReference>
<dbReference type="RefSeq" id="XP_001200217.1">
    <property type="nucleotide sequence ID" value="XM_001200217.1"/>
</dbReference>
<feature type="transmembrane region" description="Helical" evidence="6">
    <location>
        <begin position="327"/>
        <end position="346"/>
    </location>
</feature>
<evidence type="ECO:0000313" key="8">
    <source>
        <dbReference type="EnsemblMetazoa" id="XP_001200217"/>
    </source>
</evidence>
<feature type="region of interest" description="Disordered" evidence="5">
    <location>
        <begin position="1"/>
        <end position="21"/>
    </location>
</feature>
<dbReference type="PANTHER" id="PTHR45698">
    <property type="entry name" value="TRACE AMINE-ASSOCIATED RECEPTOR 19N-RELATED"/>
    <property type="match status" value="1"/>
</dbReference>
<accession>A0A7M7LIQ0</accession>
<dbReference type="FunCoup" id="A0A7M7LIQ0">
    <property type="interactions" value="767"/>
</dbReference>
<dbReference type="EnsemblMetazoa" id="XM_001200217">
    <property type="protein sequence ID" value="XP_001200217"/>
    <property type="gene ID" value="LOC764039"/>
</dbReference>
<proteinExistence type="predicted"/>
<dbReference type="OrthoDB" id="10037617at2759"/>
<feature type="transmembrane region" description="Helical" evidence="6">
    <location>
        <begin position="184"/>
        <end position="202"/>
    </location>
</feature>
<protein>
    <recommendedName>
        <fullName evidence="7">G-protein coupled receptors family 1 profile domain-containing protein</fullName>
    </recommendedName>
</protein>
<keyword evidence="2 6" id="KW-0812">Transmembrane</keyword>
<dbReference type="KEGG" id="spu:764039"/>
<dbReference type="SUPFAM" id="SSF81321">
    <property type="entry name" value="Family A G protein-coupled receptor-like"/>
    <property type="match status" value="1"/>
</dbReference>
<dbReference type="Pfam" id="PF00001">
    <property type="entry name" value="7tm_1"/>
    <property type="match status" value="1"/>
</dbReference>
<dbReference type="GO" id="GO:0004930">
    <property type="term" value="F:G protein-coupled receptor activity"/>
    <property type="evidence" value="ECO:0007669"/>
    <property type="project" value="InterPro"/>
</dbReference>
<dbReference type="CDD" id="cd00637">
    <property type="entry name" value="7tm_classA_rhodopsin-like"/>
    <property type="match status" value="1"/>
</dbReference>
<comment type="subcellular location">
    <subcellularLocation>
        <location evidence="1">Membrane</location>
    </subcellularLocation>
</comment>
<evidence type="ECO:0000259" key="7">
    <source>
        <dbReference type="PROSITE" id="PS50262"/>
    </source>
</evidence>
<keyword evidence="3 6" id="KW-1133">Transmembrane helix</keyword>
<dbReference type="OMA" id="CCEESAP"/>
<organism evidence="8 9">
    <name type="scientific">Strongylocentrotus purpuratus</name>
    <name type="common">Purple sea urchin</name>
    <dbReference type="NCBI Taxonomy" id="7668"/>
    <lineage>
        <taxon>Eukaryota</taxon>
        <taxon>Metazoa</taxon>
        <taxon>Echinodermata</taxon>
        <taxon>Eleutherozoa</taxon>
        <taxon>Echinozoa</taxon>
        <taxon>Echinoidea</taxon>
        <taxon>Euechinoidea</taxon>
        <taxon>Echinacea</taxon>
        <taxon>Camarodonta</taxon>
        <taxon>Echinidea</taxon>
        <taxon>Strongylocentrotidae</taxon>
        <taxon>Strongylocentrotus</taxon>
    </lineage>
</organism>
<evidence type="ECO:0000313" key="9">
    <source>
        <dbReference type="Proteomes" id="UP000007110"/>
    </source>
</evidence>
<evidence type="ECO:0000256" key="3">
    <source>
        <dbReference type="ARBA" id="ARBA00022989"/>
    </source>
</evidence>
<evidence type="ECO:0000256" key="5">
    <source>
        <dbReference type="SAM" id="MobiDB-lite"/>
    </source>
</evidence>